<organism evidence="4 5">
    <name type="scientific">Gymnopus androsaceus JB14</name>
    <dbReference type="NCBI Taxonomy" id="1447944"/>
    <lineage>
        <taxon>Eukaryota</taxon>
        <taxon>Fungi</taxon>
        <taxon>Dikarya</taxon>
        <taxon>Basidiomycota</taxon>
        <taxon>Agaricomycotina</taxon>
        <taxon>Agaricomycetes</taxon>
        <taxon>Agaricomycetidae</taxon>
        <taxon>Agaricales</taxon>
        <taxon>Marasmiineae</taxon>
        <taxon>Omphalotaceae</taxon>
        <taxon>Gymnopus</taxon>
    </lineage>
</organism>
<keyword evidence="5" id="KW-1185">Reference proteome</keyword>
<keyword evidence="2" id="KW-1133">Transmembrane helix</keyword>
<dbReference type="Gene3D" id="2.60.40.420">
    <property type="entry name" value="Cupredoxins - blue copper proteins"/>
    <property type="match status" value="1"/>
</dbReference>
<accession>A0A6A4GZX7</accession>
<dbReference type="EMBL" id="ML769641">
    <property type="protein sequence ID" value="KAE9390920.1"/>
    <property type="molecule type" value="Genomic_DNA"/>
</dbReference>
<evidence type="ECO:0000313" key="4">
    <source>
        <dbReference type="EMBL" id="KAE9390920.1"/>
    </source>
</evidence>
<keyword evidence="2" id="KW-0812">Transmembrane</keyword>
<evidence type="ECO:0000313" key="5">
    <source>
        <dbReference type="Proteomes" id="UP000799118"/>
    </source>
</evidence>
<evidence type="ECO:0000256" key="3">
    <source>
        <dbReference type="SAM" id="SignalP"/>
    </source>
</evidence>
<keyword evidence="3" id="KW-0732">Signal</keyword>
<dbReference type="PANTHER" id="PTHR34883:SF8">
    <property type="entry name" value="EXTRACELLULAR SERINE-RICH PROTEIN (AFU_ORTHOLOGUE AFUA_6G00670)"/>
    <property type="match status" value="1"/>
</dbReference>
<dbReference type="SUPFAM" id="SSF49503">
    <property type="entry name" value="Cupredoxins"/>
    <property type="match status" value="1"/>
</dbReference>
<protein>
    <recommendedName>
        <fullName evidence="6">Cupredoxin</fullName>
    </recommendedName>
</protein>
<feature type="compositionally biased region" description="Basic and acidic residues" evidence="1">
    <location>
        <begin position="331"/>
        <end position="344"/>
    </location>
</feature>
<dbReference type="PANTHER" id="PTHR34883">
    <property type="entry name" value="SERINE-RICH PROTEIN, PUTATIVE-RELATED-RELATED"/>
    <property type="match status" value="1"/>
</dbReference>
<dbReference type="OrthoDB" id="1921208at2759"/>
<feature type="signal peptide" evidence="3">
    <location>
        <begin position="1"/>
        <end position="19"/>
    </location>
</feature>
<proteinExistence type="predicted"/>
<keyword evidence="2" id="KW-0472">Membrane</keyword>
<dbReference type="Proteomes" id="UP000799118">
    <property type="component" value="Unassembled WGS sequence"/>
</dbReference>
<feature type="chain" id="PRO_5025516290" description="Cupredoxin" evidence="3">
    <location>
        <begin position="20"/>
        <end position="396"/>
    </location>
</feature>
<reference evidence="4" key="1">
    <citation type="journal article" date="2019" name="Environ. Microbiol.">
        <title>Fungal ecological strategies reflected in gene transcription - a case study of two litter decomposers.</title>
        <authorList>
            <person name="Barbi F."/>
            <person name="Kohler A."/>
            <person name="Barry K."/>
            <person name="Baskaran P."/>
            <person name="Daum C."/>
            <person name="Fauchery L."/>
            <person name="Ihrmark K."/>
            <person name="Kuo A."/>
            <person name="LaButti K."/>
            <person name="Lipzen A."/>
            <person name="Morin E."/>
            <person name="Grigoriev I.V."/>
            <person name="Henrissat B."/>
            <person name="Lindahl B."/>
            <person name="Martin F."/>
        </authorList>
    </citation>
    <scope>NUCLEOTIDE SEQUENCE</scope>
    <source>
        <strain evidence="4">JB14</strain>
    </source>
</reference>
<feature type="region of interest" description="Disordered" evidence="1">
    <location>
        <begin position="317"/>
        <end position="396"/>
    </location>
</feature>
<dbReference type="InterPro" id="IPR052953">
    <property type="entry name" value="Ser-rich/MCO-related"/>
</dbReference>
<dbReference type="InterPro" id="IPR008972">
    <property type="entry name" value="Cupredoxin"/>
</dbReference>
<evidence type="ECO:0000256" key="1">
    <source>
        <dbReference type="SAM" id="MobiDB-lite"/>
    </source>
</evidence>
<evidence type="ECO:0000256" key="2">
    <source>
        <dbReference type="SAM" id="Phobius"/>
    </source>
</evidence>
<dbReference type="AlphaFoldDB" id="A0A6A4GZX7"/>
<feature type="transmembrane region" description="Helical" evidence="2">
    <location>
        <begin position="198"/>
        <end position="220"/>
    </location>
</feature>
<name>A0A6A4GZX7_9AGAR</name>
<feature type="region of interest" description="Disordered" evidence="1">
    <location>
        <begin position="250"/>
        <end position="294"/>
    </location>
</feature>
<evidence type="ECO:0008006" key="6">
    <source>
        <dbReference type="Google" id="ProtNLM"/>
    </source>
</evidence>
<sequence length="396" mass="42096">MHFWSFIATLIYVVISVNAQNQWNVTNGDIVSFQFVSKNHSVVQSTFAAPCTGAGISSGFMNITDPTGPTFPTWILAVIDASEPVWFFCSQVILTSTHCQAGMVFAINPTEAKSFTAFQQAAIATNSTSPEGQNPSGSIILGTAGVQDNALSVISDVPSSTASPIEQSTLEALTSTTSPTSSGAASAVAPTPASQHHIGAIIGGAIGALAIMATGVFVLFRMRRNLLHRRALEGLQEGALKYLDLAEGEKRSNSTSGQHMLPQGPMTLEEPDPFRDPFSLTTTAPLEPDPSSLTDAYSIQTTATFVSRDSCYSIGPKEKLDPSNLPGGNKVRADKIDKISRERTSGWITAPRAEGVEESSLEIPQGPSDTPLDSDLHIGQPVQAPGEELHRRTKLR</sequence>
<gene>
    <name evidence="4" type="ORF">BT96DRAFT_324306</name>
</gene>